<evidence type="ECO:0000313" key="2">
    <source>
        <dbReference type="Proteomes" id="UP000632774"/>
    </source>
</evidence>
<sequence>MNALAKKLQMKPGSRWLLYNAPANYLELLEPLPDGVTTSFAIDGGDFTGVQLFVHNSAELNESLKVVTPVLKGDATFWVIYPKKNSKISTDLEMMSSWDELGKYGLTGVAAAAVNETWTALRFRPVAFSKKSDTRNEEISKNDYSQYIDVANKQITLPPEIAAAFQQTPAAMNAYQALSYSNRKEYVLWILTAKQEKTKTERLSKMVEKLVAGKKNPSDK</sequence>
<gene>
    <name evidence="1" type="ORF">IRJ18_06795</name>
</gene>
<dbReference type="EMBL" id="JADFFM010000001">
    <property type="protein sequence ID" value="MBE9666063.1"/>
    <property type="molecule type" value="Genomic_DNA"/>
</dbReference>
<evidence type="ECO:0000313" key="1">
    <source>
        <dbReference type="EMBL" id="MBE9666063.1"/>
    </source>
</evidence>
<accession>A0ABR9XF91</accession>
<organism evidence="1 2">
    <name type="scientific">Mucilaginibacter boryungensis</name>
    <dbReference type="NCBI Taxonomy" id="768480"/>
    <lineage>
        <taxon>Bacteria</taxon>
        <taxon>Pseudomonadati</taxon>
        <taxon>Bacteroidota</taxon>
        <taxon>Sphingobacteriia</taxon>
        <taxon>Sphingobacteriales</taxon>
        <taxon>Sphingobacteriaceae</taxon>
        <taxon>Mucilaginibacter</taxon>
    </lineage>
</organism>
<keyword evidence="2" id="KW-1185">Reference proteome</keyword>
<dbReference type="RefSeq" id="WP_194105435.1">
    <property type="nucleotide sequence ID" value="NZ_JADFFM010000001.1"/>
</dbReference>
<reference evidence="1 2" key="1">
    <citation type="submission" date="2020-10" db="EMBL/GenBank/DDBJ databases">
        <title>Mucilaginibacter mali sp. nov., isolated from rhizosphere soil of apple orchard.</title>
        <authorList>
            <person name="Lee J.-S."/>
            <person name="Kim H.S."/>
            <person name="Kim J.-S."/>
        </authorList>
    </citation>
    <scope>NUCLEOTIDE SEQUENCE [LARGE SCALE GENOMIC DNA]</scope>
    <source>
        <strain evidence="1 2">KCTC 23157</strain>
    </source>
</reference>
<dbReference type="Proteomes" id="UP000632774">
    <property type="component" value="Unassembled WGS sequence"/>
</dbReference>
<protein>
    <submittedName>
        <fullName evidence="1">YdeI/OmpD-associated family protein</fullName>
    </submittedName>
</protein>
<comment type="caution">
    <text evidence="1">The sequence shown here is derived from an EMBL/GenBank/DDBJ whole genome shotgun (WGS) entry which is preliminary data.</text>
</comment>
<name>A0ABR9XF91_9SPHI</name>
<dbReference type="Pfam" id="PF13376">
    <property type="entry name" value="OmdA"/>
    <property type="match status" value="1"/>
</dbReference>
<proteinExistence type="predicted"/>